<proteinExistence type="predicted"/>
<feature type="region of interest" description="Disordered" evidence="1">
    <location>
        <begin position="20"/>
        <end position="81"/>
    </location>
</feature>
<gene>
    <name evidence="2" type="ORF">C1645_735906</name>
</gene>
<keyword evidence="3" id="KW-1185">Reference proteome</keyword>
<evidence type="ECO:0000256" key="1">
    <source>
        <dbReference type="SAM" id="MobiDB-lite"/>
    </source>
</evidence>
<name>A0A397T816_9GLOM</name>
<accession>A0A397T816</accession>
<sequence length="129" mass="14486">MVCPFLELQSLVHSFTQTTAENNNGANTYDPYLVNSSSNYNNYATTLDQSSQPSYGSPPQQQQHSYSPPLPPQTNDSRTFSCEVPGYTIKLIVTPTNNVGMQNQQNQNLYHVNNLNNNLDNNLNNQSRQ</sequence>
<evidence type="ECO:0000313" key="2">
    <source>
        <dbReference type="EMBL" id="RIA93036.1"/>
    </source>
</evidence>
<organism evidence="2 3">
    <name type="scientific">Glomus cerebriforme</name>
    <dbReference type="NCBI Taxonomy" id="658196"/>
    <lineage>
        <taxon>Eukaryota</taxon>
        <taxon>Fungi</taxon>
        <taxon>Fungi incertae sedis</taxon>
        <taxon>Mucoromycota</taxon>
        <taxon>Glomeromycotina</taxon>
        <taxon>Glomeromycetes</taxon>
        <taxon>Glomerales</taxon>
        <taxon>Glomeraceae</taxon>
        <taxon>Glomus</taxon>
    </lineage>
</organism>
<dbReference type="AlphaFoldDB" id="A0A397T816"/>
<protein>
    <submittedName>
        <fullName evidence="2">Uncharacterized protein</fullName>
    </submittedName>
</protein>
<dbReference type="EMBL" id="QKYT01000113">
    <property type="protein sequence ID" value="RIA93036.1"/>
    <property type="molecule type" value="Genomic_DNA"/>
</dbReference>
<comment type="caution">
    <text evidence="2">The sequence shown here is derived from an EMBL/GenBank/DDBJ whole genome shotgun (WGS) entry which is preliminary data.</text>
</comment>
<feature type="compositionally biased region" description="Low complexity" evidence="1">
    <location>
        <begin position="35"/>
        <end position="67"/>
    </location>
</feature>
<evidence type="ECO:0000313" key="3">
    <source>
        <dbReference type="Proteomes" id="UP000265703"/>
    </source>
</evidence>
<reference evidence="2 3" key="1">
    <citation type="submission" date="2018-06" db="EMBL/GenBank/DDBJ databases">
        <title>Comparative genomics reveals the genomic features of Rhizophagus irregularis, R. cerebriforme, R. diaphanum and Gigaspora rosea, and their symbiotic lifestyle signature.</title>
        <authorList>
            <person name="Morin E."/>
            <person name="San Clemente H."/>
            <person name="Chen E.C.H."/>
            <person name="De La Providencia I."/>
            <person name="Hainaut M."/>
            <person name="Kuo A."/>
            <person name="Kohler A."/>
            <person name="Murat C."/>
            <person name="Tang N."/>
            <person name="Roy S."/>
            <person name="Loubradou J."/>
            <person name="Henrissat B."/>
            <person name="Grigoriev I.V."/>
            <person name="Corradi N."/>
            <person name="Roux C."/>
            <person name="Martin F.M."/>
        </authorList>
    </citation>
    <scope>NUCLEOTIDE SEQUENCE [LARGE SCALE GENOMIC DNA]</scope>
    <source>
        <strain evidence="2 3">DAOM 227022</strain>
    </source>
</reference>
<dbReference type="Proteomes" id="UP000265703">
    <property type="component" value="Unassembled WGS sequence"/>
</dbReference>